<proteinExistence type="predicted"/>
<comment type="caution">
    <text evidence="2">The sequence shown here is derived from an EMBL/GenBank/DDBJ whole genome shotgun (WGS) entry which is preliminary data.</text>
</comment>
<accession>A0A8K0NCB6</accession>
<keyword evidence="3" id="KW-1185">Reference proteome</keyword>
<protein>
    <submittedName>
        <fullName evidence="2">Uncharacterized protein</fullName>
    </submittedName>
</protein>
<evidence type="ECO:0000256" key="1">
    <source>
        <dbReference type="SAM" id="MobiDB-lite"/>
    </source>
</evidence>
<dbReference type="EMBL" id="CM017885">
    <property type="protein sequence ID" value="KAG1368349.1"/>
    <property type="molecule type" value="Genomic_DNA"/>
</dbReference>
<dbReference type="AlphaFoldDB" id="A0A8K0NCB6"/>
<feature type="compositionally biased region" description="Low complexity" evidence="1">
    <location>
        <begin position="26"/>
        <end position="41"/>
    </location>
</feature>
<organism evidence="2 3">
    <name type="scientific">Cocos nucifera</name>
    <name type="common">Coconut palm</name>
    <dbReference type="NCBI Taxonomy" id="13894"/>
    <lineage>
        <taxon>Eukaryota</taxon>
        <taxon>Viridiplantae</taxon>
        <taxon>Streptophyta</taxon>
        <taxon>Embryophyta</taxon>
        <taxon>Tracheophyta</taxon>
        <taxon>Spermatophyta</taxon>
        <taxon>Magnoliopsida</taxon>
        <taxon>Liliopsida</taxon>
        <taxon>Arecaceae</taxon>
        <taxon>Arecoideae</taxon>
        <taxon>Cocoseae</taxon>
        <taxon>Attaleinae</taxon>
        <taxon>Cocos</taxon>
    </lineage>
</organism>
<feature type="region of interest" description="Disordered" evidence="1">
    <location>
        <begin position="26"/>
        <end position="66"/>
    </location>
</feature>
<dbReference type="Proteomes" id="UP000797356">
    <property type="component" value="Chromosome 14"/>
</dbReference>
<gene>
    <name evidence="2" type="ORF">COCNU_14G008170</name>
</gene>
<reference evidence="2" key="2">
    <citation type="submission" date="2019-07" db="EMBL/GenBank/DDBJ databases">
        <authorList>
            <person name="Yang Y."/>
            <person name="Bocs S."/>
            <person name="Baudouin L."/>
        </authorList>
    </citation>
    <scope>NUCLEOTIDE SEQUENCE</scope>
    <source>
        <tissue evidence="2">Spear leaf of Hainan Tall coconut</tissue>
    </source>
</reference>
<sequence>MATATPSEAWRVYEAVDLAQDAHDQLLPITASTPSLLTSPSGGPPQSPPTSASTASPSMPSASFPS</sequence>
<evidence type="ECO:0000313" key="2">
    <source>
        <dbReference type="EMBL" id="KAG1368349.1"/>
    </source>
</evidence>
<reference evidence="2" key="1">
    <citation type="journal article" date="2017" name="Gigascience">
        <title>The genome draft of coconut (Cocos nucifera).</title>
        <authorList>
            <person name="Xiao Y."/>
            <person name="Xu P."/>
            <person name="Fan H."/>
            <person name="Baudouin L."/>
            <person name="Xia W."/>
            <person name="Bocs S."/>
            <person name="Xu J."/>
            <person name="Li Q."/>
            <person name="Guo A."/>
            <person name="Zhou L."/>
            <person name="Li J."/>
            <person name="Wu Y."/>
            <person name="Ma Z."/>
            <person name="Armero A."/>
            <person name="Issali A.E."/>
            <person name="Liu N."/>
            <person name="Peng M."/>
            <person name="Yang Y."/>
        </authorList>
    </citation>
    <scope>NUCLEOTIDE SEQUENCE</scope>
    <source>
        <tissue evidence="2">Spear leaf of Hainan Tall coconut</tissue>
    </source>
</reference>
<name>A0A8K0NCB6_COCNU</name>
<feature type="compositionally biased region" description="Low complexity" evidence="1">
    <location>
        <begin position="49"/>
        <end position="66"/>
    </location>
</feature>
<evidence type="ECO:0000313" key="3">
    <source>
        <dbReference type="Proteomes" id="UP000797356"/>
    </source>
</evidence>